<dbReference type="PaxDb" id="1435377-SUSAZ_09805"/>
<dbReference type="GO" id="GO:0016878">
    <property type="term" value="F:acid-thiol ligase activity"/>
    <property type="evidence" value="ECO:0007669"/>
    <property type="project" value="UniProtKB-ARBA"/>
</dbReference>
<dbReference type="InterPro" id="IPR042099">
    <property type="entry name" value="ANL_N_sf"/>
</dbReference>
<protein>
    <submittedName>
        <fullName evidence="4">Long-chain fatty acid--CoA ligase</fullName>
    </submittedName>
</protein>
<proteinExistence type="predicted"/>
<reference evidence="5 6" key="1">
    <citation type="submission" date="2015-12" db="EMBL/GenBank/DDBJ databases">
        <title>A stable core within a dynamic pangenome in Sulfolobus acidocaldarius.</title>
        <authorList>
            <person name="Anderson R."/>
            <person name="Kouris A."/>
            <person name="Seward C."/>
            <person name="Campbell K."/>
            <person name="Whitaker R."/>
        </authorList>
    </citation>
    <scope>NUCLEOTIDE SEQUENCE [LARGE SCALE GENOMIC DNA]</scope>
    <source>
        <strain evidence="3 6">GG12-C01-09</strain>
        <strain evidence="4 5">NG05B_CO5_07</strain>
    </source>
</reference>
<dbReference type="InterPro" id="IPR020845">
    <property type="entry name" value="AMP-binding_CS"/>
</dbReference>
<evidence type="ECO:0000313" key="5">
    <source>
        <dbReference type="Proteomes" id="UP000060043"/>
    </source>
</evidence>
<dbReference type="GeneID" id="14552665"/>
<dbReference type="InterPro" id="IPR045851">
    <property type="entry name" value="AMP-bd_C_sf"/>
</dbReference>
<dbReference type="InterPro" id="IPR025110">
    <property type="entry name" value="AMP-bd_C"/>
</dbReference>
<accession>A0A0U3HNH3</accession>
<dbReference type="Pfam" id="PF00501">
    <property type="entry name" value="AMP-binding"/>
    <property type="match status" value="1"/>
</dbReference>
<dbReference type="NCBIfam" id="NF006181">
    <property type="entry name" value="PRK08314.1"/>
    <property type="match status" value="1"/>
</dbReference>
<dbReference type="RefSeq" id="WP_011278943.1">
    <property type="nucleotide sequence ID" value="NZ_BHWZ01000006.1"/>
</dbReference>
<gene>
    <name evidence="3" type="ORF">ATY89_07345</name>
    <name evidence="4" type="ORF">ATZ20_10365</name>
</gene>
<dbReference type="Proteomes" id="UP000065473">
    <property type="component" value="Chromosome"/>
</dbReference>
<feature type="domain" description="AMP-dependent synthetase/ligase" evidence="1">
    <location>
        <begin position="31"/>
        <end position="409"/>
    </location>
</feature>
<dbReference type="Gene3D" id="3.40.50.12780">
    <property type="entry name" value="N-terminal domain of ligase-like"/>
    <property type="match status" value="1"/>
</dbReference>
<evidence type="ECO:0000313" key="4">
    <source>
        <dbReference type="EMBL" id="ALU32508.1"/>
    </source>
</evidence>
<sequence length="555" mass="62398">MKEDRPWFKYWPPKLPKTLDYPKAPLFNILEVSANRYPDKDAIIYYGTRIKYEKLLSNTLKFSSFLYNELGIKKGDRVAIFMPNSVQWIIAYFGILRANAVVVPINPLIAEDELNYILKDSGSVAVVTLSSQLPKVMKAIQGTEVRNVISGMFRDYLSSSPEIKVHPLMLKEPEIQGDVIKWKESISSNKPLPEVSVTSEDIALIPYTSGTTGFPKGCIHTHSTIWPTVIGSAFWNMVTPSAIGLASLPLFHVTGFVHSLNTPMYVGGTIVLMSIWDREAALDAIEKYKVTHWTNISTMVVDLLSTPGIEKRDLSSLVMVGGGGAAMPEAVAKKLRELTGLDYVEGYGLTETMSQTHVNPPHRPKLQCLGIPHFGVDALVVDASTGEVLPPNKEGEIVVKCPSLFKGYWRKEEETRKSFITINGTEYFRTGDLGYMDDEGYFFIVDRVKRMINRAGFKVWPTKVENKLYQHPAILEACVVSTPDPRVGEEVKAYVVLRPEFRGKVTEEDIIKWSKEHMSAYEYPRVVEFVDSLPKSGSGKILWRVLQDKEKNKSH</sequence>
<dbReference type="EMBL" id="CP013694">
    <property type="protein sequence ID" value="ALU29770.1"/>
    <property type="molecule type" value="Genomic_DNA"/>
</dbReference>
<dbReference type="Proteomes" id="UP000060043">
    <property type="component" value="Chromosome"/>
</dbReference>
<organism evidence="4 5">
    <name type="scientific">Sulfolobus acidocaldarius</name>
    <dbReference type="NCBI Taxonomy" id="2285"/>
    <lineage>
        <taxon>Archaea</taxon>
        <taxon>Thermoproteota</taxon>
        <taxon>Thermoprotei</taxon>
        <taxon>Sulfolobales</taxon>
        <taxon>Sulfolobaceae</taxon>
        <taxon>Sulfolobus</taxon>
    </lineage>
</organism>
<dbReference type="PANTHER" id="PTHR43767">
    <property type="entry name" value="LONG-CHAIN-FATTY-ACID--COA LIGASE"/>
    <property type="match status" value="1"/>
</dbReference>
<evidence type="ECO:0000313" key="6">
    <source>
        <dbReference type="Proteomes" id="UP000065473"/>
    </source>
</evidence>
<dbReference type="CDD" id="cd05935">
    <property type="entry name" value="LC_FACS_like"/>
    <property type="match status" value="1"/>
</dbReference>
<dbReference type="InterPro" id="IPR050237">
    <property type="entry name" value="ATP-dep_AMP-bd_enzyme"/>
</dbReference>
<dbReference type="EMBL" id="CP013695">
    <property type="protein sequence ID" value="ALU32508.1"/>
    <property type="molecule type" value="Genomic_DNA"/>
</dbReference>
<evidence type="ECO:0000259" key="2">
    <source>
        <dbReference type="Pfam" id="PF13193"/>
    </source>
</evidence>
<dbReference type="PROSITE" id="PS00455">
    <property type="entry name" value="AMP_BINDING"/>
    <property type="match status" value="1"/>
</dbReference>
<dbReference type="OrthoDB" id="193284at2157"/>
<dbReference type="STRING" id="1435377.SUSAZ_09805"/>
<name>A0A0U3HNH3_9CREN</name>
<dbReference type="Pfam" id="PF13193">
    <property type="entry name" value="AMP-binding_C"/>
    <property type="match status" value="1"/>
</dbReference>
<dbReference type="SUPFAM" id="SSF56801">
    <property type="entry name" value="Acetyl-CoA synthetase-like"/>
    <property type="match status" value="1"/>
</dbReference>
<dbReference type="Gene3D" id="3.30.300.30">
    <property type="match status" value="1"/>
</dbReference>
<evidence type="ECO:0000313" key="3">
    <source>
        <dbReference type="EMBL" id="ALU29770.1"/>
    </source>
</evidence>
<dbReference type="OMA" id="PNSSFWY"/>
<evidence type="ECO:0000259" key="1">
    <source>
        <dbReference type="Pfam" id="PF00501"/>
    </source>
</evidence>
<dbReference type="InterPro" id="IPR000873">
    <property type="entry name" value="AMP-dep_synth/lig_dom"/>
</dbReference>
<feature type="domain" description="AMP-binding enzyme C-terminal" evidence="2">
    <location>
        <begin position="463"/>
        <end position="540"/>
    </location>
</feature>
<dbReference type="PANTHER" id="PTHR43767:SF1">
    <property type="entry name" value="NONRIBOSOMAL PEPTIDE SYNTHASE PES1 (EUROFUNG)-RELATED"/>
    <property type="match status" value="1"/>
</dbReference>
<keyword evidence="4" id="KW-0436">Ligase</keyword>
<dbReference type="AlphaFoldDB" id="A0A0U3HNH3"/>